<reference evidence="1" key="1">
    <citation type="submission" date="2024-09" db="EMBL/GenBank/DDBJ databases">
        <title>Black Yeasts Isolated from many extreme environments.</title>
        <authorList>
            <person name="Coleine C."/>
            <person name="Stajich J.E."/>
            <person name="Selbmann L."/>
        </authorList>
    </citation>
    <scope>NUCLEOTIDE SEQUENCE</scope>
    <source>
        <strain evidence="1">CCFEE 5737</strain>
    </source>
</reference>
<dbReference type="EMBL" id="JAWDJW010000213">
    <property type="protein sequence ID" value="KAK3081295.1"/>
    <property type="molecule type" value="Genomic_DNA"/>
</dbReference>
<dbReference type="Proteomes" id="UP001186974">
    <property type="component" value="Unassembled WGS sequence"/>
</dbReference>
<protein>
    <submittedName>
        <fullName evidence="1">Uncharacterized protein</fullName>
    </submittedName>
</protein>
<organism evidence="1 2">
    <name type="scientific">Coniosporium uncinatum</name>
    <dbReference type="NCBI Taxonomy" id="93489"/>
    <lineage>
        <taxon>Eukaryota</taxon>
        <taxon>Fungi</taxon>
        <taxon>Dikarya</taxon>
        <taxon>Ascomycota</taxon>
        <taxon>Pezizomycotina</taxon>
        <taxon>Dothideomycetes</taxon>
        <taxon>Dothideomycetes incertae sedis</taxon>
        <taxon>Coniosporium</taxon>
    </lineage>
</organism>
<feature type="non-terminal residue" evidence="1">
    <location>
        <position position="1"/>
    </location>
</feature>
<gene>
    <name evidence="1" type="ORF">LTS18_008234</name>
</gene>
<sequence length="102" mass="11482">ENSSDQGSEQSRLSDKNAFLVRAKMGGMSYKAIREAGGFREAESTLRGRFRSLTKDKHDRVRKPMWTKVDVRLLCEAVGRLTEPGLSEETGLGRVPWKKVAE</sequence>
<evidence type="ECO:0000313" key="2">
    <source>
        <dbReference type="Proteomes" id="UP001186974"/>
    </source>
</evidence>
<comment type="caution">
    <text evidence="1">The sequence shown here is derived from an EMBL/GenBank/DDBJ whole genome shotgun (WGS) entry which is preliminary data.</text>
</comment>
<proteinExistence type="predicted"/>
<evidence type="ECO:0000313" key="1">
    <source>
        <dbReference type="EMBL" id="KAK3081295.1"/>
    </source>
</evidence>
<accession>A0ACC3DXE3</accession>
<name>A0ACC3DXE3_9PEZI</name>
<keyword evidence="2" id="KW-1185">Reference proteome</keyword>